<name>A0A3R7MP54_PENVA</name>
<feature type="compositionally biased region" description="Low complexity" evidence="1">
    <location>
        <begin position="327"/>
        <end position="350"/>
    </location>
</feature>
<feature type="compositionally biased region" description="Pro residues" evidence="1">
    <location>
        <begin position="358"/>
        <end position="375"/>
    </location>
</feature>
<sequence length="375" mass="40192">MYNLSCALGSSILSSLRRVCSSCFVVLSRPDRLPLPRTPSLTLPFQRPSRTPQSLSSLSPRPAPTPPSPPSISSPSLNHLSPYAYKPPLSPPSLQPTHPTHSLTSLPFSSSPIPPSLSQRISLPSYYASPTTPIALPCSLPHQPSSLALPLPLSLPPFAPFYSISPSLALSHPSISSPCLPLIAPSHITVKHIILPPTPWTTTISKHTRIKPELFHPPLISITHPPDLFAPLYHTKQHKTTPQHPHTSKPQTQSHQYPGTDIPPLNPSSPHPPTKPNLSGPIASLSPTLEPTIPRTTYLTLHSLPQPTHPDLPPCPPTPNTRPYPSLPTTSHPDLPSLLSPTVPPTLTNLKTDHSPSTTPPSLPPPPPPSLPASA</sequence>
<dbReference type="PRINTS" id="PR01217">
    <property type="entry name" value="PRICHEXTENSN"/>
</dbReference>
<feature type="compositionally biased region" description="Pro residues" evidence="1">
    <location>
        <begin position="264"/>
        <end position="275"/>
    </location>
</feature>
<keyword evidence="3" id="KW-1185">Reference proteome</keyword>
<organism evidence="2 3">
    <name type="scientific">Penaeus vannamei</name>
    <name type="common">Whiteleg shrimp</name>
    <name type="synonym">Litopenaeus vannamei</name>
    <dbReference type="NCBI Taxonomy" id="6689"/>
    <lineage>
        <taxon>Eukaryota</taxon>
        <taxon>Metazoa</taxon>
        <taxon>Ecdysozoa</taxon>
        <taxon>Arthropoda</taxon>
        <taxon>Crustacea</taxon>
        <taxon>Multicrustacea</taxon>
        <taxon>Malacostraca</taxon>
        <taxon>Eumalacostraca</taxon>
        <taxon>Eucarida</taxon>
        <taxon>Decapoda</taxon>
        <taxon>Dendrobranchiata</taxon>
        <taxon>Penaeoidea</taxon>
        <taxon>Penaeidae</taxon>
        <taxon>Penaeus</taxon>
    </lineage>
</organism>
<feature type="region of interest" description="Disordered" evidence="1">
    <location>
        <begin position="237"/>
        <end position="290"/>
    </location>
</feature>
<feature type="compositionally biased region" description="Low complexity" evidence="1">
    <location>
        <begin position="38"/>
        <end position="60"/>
    </location>
</feature>
<feature type="compositionally biased region" description="Pro residues" evidence="1">
    <location>
        <begin position="307"/>
        <end position="326"/>
    </location>
</feature>
<dbReference type="EMBL" id="QCYY01000851">
    <property type="protein sequence ID" value="ROT82266.1"/>
    <property type="molecule type" value="Genomic_DNA"/>
</dbReference>
<protein>
    <submittedName>
        <fullName evidence="2">Uncharacterized protein</fullName>
    </submittedName>
</protein>
<evidence type="ECO:0000313" key="3">
    <source>
        <dbReference type="Proteomes" id="UP000283509"/>
    </source>
</evidence>
<dbReference type="AlphaFoldDB" id="A0A3R7MP54"/>
<feature type="region of interest" description="Disordered" evidence="1">
    <location>
        <begin position="88"/>
        <end position="111"/>
    </location>
</feature>
<feature type="compositionally biased region" description="Polar residues" evidence="1">
    <location>
        <begin position="242"/>
        <end position="257"/>
    </location>
</feature>
<comment type="caution">
    <text evidence="2">The sequence shown here is derived from an EMBL/GenBank/DDBJ whole genome shotgun (WGS) entry which is preliminary data.</text>
</comment>
<feature type="region of interest" description="Disordered" evidence="1">
    <location>
        <begin position="302"/>
        <end position="375"/>
    </location>
</feature>
<evidence type="ECO:0000256" key="1">
    <source>
        <dbReference type="SAM" id="MobiDB-lite"/>
    </source>
</evidence>
<feature type="compositionally biased region" description="Pro residues" evidence="1">
    <location>
        <begin position="61"/>
        <end position="72"/>
    </location>
</feature>
<feature type="region of interest" description="Disordered" evidence="1">
    <location>
        <begin position="36"/>
        <end position="75"/>
    </location>
</feature>
<proteinExistence type="predicted"/>
<reference evidence="2 3" key="1">
    <citation type="submission" date="2018-04" db="EMBL/GenBank/DDBJ databases">
        <authorList>
            <person name="Zhang X."/>
            <person name="Yuan J."/>
            <person name="Li F."/>
            <person name="Xiang J."/>
        </authorList>
    </citation>
    <scope>NUCLEOTIDE SEQUENCE [LARGE SCALE GENOMIC DNA]</scope>
    <source>
        <tissue evidence="2">Muscle</tissue>
    </source>
</reference>
<evidence type="ECO:0000313" key="2">
    <source>
        <dbReference type="EMBL" id="ROT82266.1"/>
    </source>
</evidence>
<accession>A0A3R7MP54</accession>
<dbReference type="Proteomes" id="UP000283509">
    <property type="component" value="Unassembled WGS sequence"/>
</dbReference>
<gene>
    <name evidence="2" type="ORF">C7M84_024558</name>
</gene>
<feature type="compositionally biased region" description="Low complexity" evidence="1">
    <location>
        <begin position="102"/>
        <end position="111"/>
    </location>
</feature>
<reference evidence="2 3" key="2">
    <citation type="submission" date="2019-01" db="EMBL/GenBank/DDBJ databases">
        <title>The decoding of complex shrimp genome reveals the adaptation for benthos swimmer, frequently molting mechanism and breeding impact on genome.</title>
        <authorList>
            <person name="Sun Y."/>
            <person name="Gao Y."/>
            <person name="Yu Y."/>
        </authorList>
    </citation>
    <scope>NUCLEOTIDE SEQUENCE [LARGE SCALE GENOMIC DNA]</scope>
    <source>
        <tissue evidence="2">Muscle</tissue>
    </source>
</reference>